<keyword evidence="5" id="KW-1133">Transmembrane helix</keyword>
<protein>
    <submittedName>
        <fullName evidence="7">RHS repeat-associated core domain-containing protein</fullName>
    </submittedName>
</protein>
<dbReference type="SUPFAM" id="SSF69318">
    <property type="entry name" value="Integrin alpha N-terminal domain"/>
    <property type="match status" value="2"/>
</dbReference>
<keyword evidence="5" id="KW-0472">Membrane</keyword>
<keyword evidence="5" id="KW-0812">Transmembrane</keyword>
<evidence type="ECO:0000256" key="2">
    <source>
        <dbReference type="ARBA" id="ARBA00022525"/>
    </source>
</evidence>
<dbReference type="PANTHER" id="PTHR32305">
    <property type="match status" value="1"/>
</dbReference>
<feature type="transmembrane region" description="Helical" evidence="5">
    <location>
        <begin position="1906"/>
        <end position="1925"/>
    </location>
</feature>
<evidence type="ECO:0000313" key="8">
    <source>
        <dbReference type="Proteomes" id="UP000232122"/>
    </source>
</evidence>
<accession>A0AAE4QQY0</accession>
<evidence type="ECO:0000256" key="5">
    <source>
        <dbReference type="SAM" id="Phobius"/>
    </source>
</evidence>
<dbReference type="InterPro" id="IPR003284">
    <property type="entry name" value="Sal_SpvB"/>
</dbReference>
<feature type="transmembrane region" description="Helical" evidence="5">
    <location>
        <begin position="2255"/>
        <end position="2274"/>
    </location>
</feature>
<dbReference type="Proteomes" id="UP000232122">
    <property type="component" value="Unassembled WGS sequence"/>
</dbReference>
<dbReference type="InterPro" id="IPR006530">
    <property type="entry name" value="YD"/>
</dbReference>
<dbReference type="PANTHER" id="PTHR32305:SF15">
    <property type="entry name" value="PROTEIN RHSA-RELATED"/>
    <property type="match status" value="1"/>
</dbReference>
<dbReference type="Pfam" id="PF25023">
    <property type="entry name" value="TEN_YD-shell"/>
    <property type="match status" value="1"/>
</dbReference>
<evidence type="ECO:0000256" key="4">
    <source>
        <dbReference type="ARBA" id="ARBA00023026"/>
    </source>
</evidence>
<dbReference type="InterPro" id="IPR028994">
    <property type="entry name" value="Integrin_alpha_N"/>
</dbReference>
<dbReference type="Pfam" id="PF05593">
    <property type="entry name" value="RHS_repeat"/>
    <property type="match status" value="1"/>
</dbReference>
<dbReference type="RefSeq" id="WP_317573847.1">
    <property type="nucleotide sequence ID" value="NZ_NPEF02000028.1"/>
</dbReference>
<dbReference type="GO" id="GO:0005737">
    <property type="term" value="C:cytoplasm"/>
    <property type="evidence" value="ECO:0007669"/>
    <property type="project" value="InterPro"/>
</dbReference>
<keyword evidence="2" id="KW-0964">Secreted</keyword>
<feature type="domain" description="Teneurin-like YD-shell" evidence="6">
    <location>
        <begin position="1678"/>
        <end position="1809"/>
    </location>
</feature>
<reference evidence="7 8" key="1">
    <citation type="journal article" date="2018" name="Microb. Genom.">
        <title>Deciphering the unexplored Leptospira diversity from soils uncovers genomic evolution to virulence.</title>
        <authorList>
            <person name="Thibeaux R."/>
            <person name="Iraola G."/>
            <person name="Ferres I."/>
            <person name="Bierque E."/>
            <person name="Girault D."/>
            <person name="Soupe-Gilbert M.E."/>
            <person name="Picardeau M."/>
            <person name="Goarant C."/>
        </authorList>
    </citation>
    <scope>NUCLEOTIDE SEQUENCE [LARGE SCALE GENOMIC DNA]</scope>
    <source>
        <strain evidence="7 8">ATI7-C-A5</strain>
    </source>
</reference>
<evidence type="ECO:0000256" key="1">
    <source>
        <dbReference type="ARBA" id="ARBA00004613"/>
    </source>
</evidence>
<sequence length="2385" mass="261487">MENQSSGSSNIAFGKVFFRGLINLHQKKNFKNSTFGIIFSIIVSITTMGFFSLFTSNEESSIPFPIPEISVDSLGKASAGIEIPLPPATAEIKPTISLNYSSGAGNGLVGVGWELGGTETIIRDPAYGVQLNTNDHYLSSNVGSLTTSASNAPYYFSKRESFHRFQPVFDGTCTGGPCGWIEKLPDGITNFYGVADASGDDFNSKIKAEGTNVVKVWALNRVRDRHGNGYDIRYLPSSTTNQYSPIPFQIIYNQGAVVIEFEYENRNDTFSNFAIGGRYRLNTRLSGIQVNFQNSTIDEWDLGYTYSSNHQSQLTTISHTNYEPLNLAYTSGNLSFNTGINHTTKSFLGLDFNAYYKNSDNGACTGAVNTCLGTAFGANPLAALFCAFIIADQSTNCNRGIEKNYTAFVDVTGDERPDFVRLSPAGYQAIDPMLPPTNLFSYALAKIVVNATSISGNSVQVGGGTFESPAFRYTEATKILPGDINGDGKMDFYIVEDYDLNLKLAISNGSGFNLVETNIPTYMPRPDKKRWFYLRPDQKEYQFVSDMNGDGRTDFIQHVGENLVVYFSNGNTLNTSSSNIIPTNSFLYYGQSGQAFIDIDGNGIGDFIRFNNIDNPSTREIIFTLLDENQNKIHQNSRTVQNNGKDGNTFFVDINGDTLVDFVSVTPSGALSVFLFDGKNFATTPYQVGMNGVHPIEDSTQYMSPATANPYLIDAKRDGGPLDKLIETNLQFGAEEITLYLHDNSSQFNESITMVAHLPDNVYQGDAPSVYYDIDKDGQNETLYIHFYYNVFGQQVMALRIHFTSDNSDFEQAIDINALYTASTFSEQPNYPALTNSLYDSWRLSKTFAEMNGDGLADFIWFDGNAIRISYGTQSGDRIIYNSNGDTQITASSFYTATDLNRDGKADLIGIDSAKNEIFSVVNFLSVNSDTAVSMTGNIHFYSKVYSEPIGLLKTIDNGPGAKTKTISYLNSFEMSSSIASNSSYPIIAYDSFDVLTKSVVSDFGGNETSITCFNYLNHRYFSGVKDVRRNLGFERITSNTSLNYAPLNCSDPNPLRTNEKYAIQNGSYETDGIVFRNVEYYLGTIISDDRSIYGSVSSPFGTKYAQLNQSIQDSYQAGVLLTSQNTSYSYGDIYGNPTLITDTLNTNTVTTQTSYLNDSTNWILGSPMLQRKVSNGLLVQDRFITYYANADVSSIQDFPGKPEYSVQSFPVYDSFGNPLSIRDGNNNLMSFQYDTVLNKFPVQITNSLGQIVLKEYDLSKGLETKITDPNGGITIQNYDKYGRPNETILPGESSWSQRIIYENTGRAGQTIQKLVNDSQNGQLVSKEFYDTLGRGIRKETPVDGGRILVSTSEYNADGSLKRKSKPYIEGFDTIYFMDYVYNGPDGRLSQVNHPDGRVEKIIESGFVKTVVMESGGTEIHRERVMLNDLGQTISKEIQNTQSFSYAYDPAGRLSQITDPAGDTTQFFYDFVGRKIKQTDQNSGTILYSYDAVGNQTQTIDARGVALNYSFDSFNRVIAVAGPHPDSSVVYEYDTAPNGKGKIAKVQDATGQTSFEYDIRGRAVKSTKQIDDLIFVERAAFDSLDRIQDYTYPDGSVVHNQYSKAGYLTGITMDVPDHGSYGYPIVSYEGPILSASGDIQILRKLGNGVQTAITVDPIFKRVSEYKTILPNAFEQESIAYTYDLSGNISQITDSNRPDRSQTFIYDAFHRVAQATGKYGTEVYQYSANGNLTRKGNATFQYSNSSHTQAVTSMNSPSTGTLSYTYDPAGNMITRKGDSLSYNDIGKLAAYQSPSLGNTFNSYDYSGIRVKRTEDVKGTTLFQLGGSYEVLRTPGNGDTHTLYIKGTSGETVAQFSRNDATLVSALENSNWIEISQNKFREIKDRSISGLLAIGIKISKDPDDFHKFLFGIFILVCIGLPVFHLGVKIQTSKPRWIVTVAPILLLSFGSFAGGCSGLMPGGGSGTPPWAIFAGGIPASVPSINSPGVSSGGSGGVGGMTVPGMYFYHPNHLGSISMLTDGSGNPISGGEMPGNSHVSYKPYGEILRTDSSGPDIFRYKYTGQEEESYTGLYNYGARFYDPELGRFTQADTVASGNVQSGMNRYMYVEGSPTNFVDPSGHNKYIHMFNQIVRHLVGADNKEMISNIKKDIVKAFAESDNPLYSIAGNSYIKSQNKKHIREAKRQQFINTGIAVVVAIASFGVGTALVAAESGWGLAFGVLGATTGGYAIGSTAGYVIGGTLVGCLRGRGNGGWDERSALQGAFIGGIMGAALGYTMGMKAVEATLFAGDPESKSFAAEWFGEKGSSKFFLADNFNPGHLKGVMYGIKMYMYSFHAVQGDSHAGTDMLLAGVAVLTPLPVPSFSMYETVDEKFNSFNHITYNPHRSRK</sequence>
<dbReference type="Gene3D" id="2.180.10.10">
    <property type="entry name" value="RHS repeat-associated core"/>
    <property type="match status" value="3"/>
</dbReference>
<dbReference type="InterPro" id="IPR031325">
    <property type="entry name" value="RHS_repeat"/>
</dbReference>
<dbReference type="InterPro" id="IPR022385">
    <property type="entry name" value="Rhs_assc_core"/>
</dbReference>
<keyword evidence="8" id="KW-1185">Reference proteome</keyword>
<feature type="transmembrane region" description="Helical" evidence="5">
    <location>
        <begin position="35"/>
        <end position="54"/>
    </location>
</feature>
<feature type="transmembrane region" description="Helical" evidence="5">
    <location>
        <begin position="2184"/>
        <end position="2207"/>
    </location>
</feature>
<evidence type="ECO:0000259" key="6">
    <source>
        <dbReference type="Pfam" id="PF25023"/>
    </source>
</evidence>
<feature type="transmembrane region" description="Helical" evidence="5">
    <location>
        <begin position="2213"/>
        <end position="2243"/>
    </location>
</feature>
<organism evidence="7 8">
    <name type="scientific">Leptospira ellisii</name>
    <dbReference type="NCBI Taxonomy" id="2023197"/>
    <lineage>
        <taxon>Bacteria</taxon>
        <taxon>Pseudomonadati</taxon>
        <taxon>Spirochaetota</taxon>
        <taxon>Spirochaetia</taxon>
        <taxon>Leptospirales</taxon>
        <taxon>Leptospiraceae</taxon>
        <taxon>Leptospira</taxon>
    </lineage>
</organism>
<gene>
    <name evidence="7" type="ORF">CH379_018330</name>
</gene>
<keyword evidence="3" id="KW-0677">Repeat</keyword>
<dbReference type="NCBIfam" id="TIGR03696">
    <property type="entry name" value="Rhs_assc_core"/>
    <property type="match status" value="1"/>
</dbReference>
<name>A0AAE4QQY0_9LEPT</name>
<dbReference type="Pfam" id="PF03534">
    <property type="entry name" value="SpvB"/>
    <property type="match status" value="1"/>
</dbReference>
<dbReference type="InterPro" id="IPR050708">
    <property type="entry name" value="T6SS_VgrG/RHS"/>
</dbReference>
<dbReference type="NCBIfam" id="TIGR01643">
    <property type="entry name" value="YD_repeat_2x"/>
    <property type="match status" value="1"/>
</dbReference>
<dbReference type="GO" id="GO:0005576">
    <property type="term" value="C:extracellular region"/>
    <property type="evidence" value="ECO:0007669"/>
    <property type="project" value="UniProtKB-SubCell"/>
</dbReference>
<comment type="subcellular location">
    <subcellularLocation>
        <location evidence="1">Secreted</location>
    </subcellularLocation>
</comment>
<evidence type="ECO:0000313" key="7">
    <source>
        <dbReference type="EMBL" id="MDV6237594.1"/>
    </source>
</evidence>
<keyword evidence="4" id="KW-0843">Virulence</keyword>
<dbReference type="EMBL" id="NPEF02000028">
    <property type="protein sequence ID" value="MDV6237594.1"/>
    <property type="molecule type" value="Genomic_DNA"/>
</dbReference>
<comment type="caution">
    <text evidence="7">The sequence shown here is derived from an EMBL/GenBank/DDBJ whole genome shotgun (WGS) entry which is preliminary data.</text>
</comment>
<dbReference type="InterPro" id="IPR056823">
    <property type="entry name" value="TEN-like_YD-shell"/>
</dbReference>
<evidence type="ECO:0000256" key="3">
    <source>
        <dbReference type="ARBA" id="ARBA00022737"/>
    </source>
</evidence>
<proteinExistence type="predicted"/>